<dbReference type="InterPro" id="IPR013149">
    <property type="entry name" value="ADH-like_C"/>
</dbReference>
<comment type="caution">
    <text evidence="4">The sequence shown here is derived from an EMBL/GenBank/DDBJ whole genome shotgun (WGS) entry which is preliminary data.</text>
</comment>
<evidence type="ECO:0000313" key="5">
    <source>
        <dbReference type="Proteomes" id="UP000540412"/>
    </source>
</evidence>
<dbReference type="InterPro" id="IPR011032">
    <property type="entry name" value="GroES-like_sf"/>
</dbReference>
<dbReference type="AlphaFoldDB" id="A0A7W9PKE1"/>
<dbReference type="GO" id="GO:0003960">
    <property type="term" value="F:quinone reductase (NADPH) activity"/>
    <property type="evidence" value="ECO:0007669"/>
    <property type="project" value="UniProtKB-EC"/>
</dbReference>
<gene>
    <name evidence="4" type="ORF">BJY24_006549</name>
</gene>
<dbReference type="PANTHER" id="PTHR48106:SF13">
    <property type="entry name" value="QUINONE OXIDOREDUCTASE-RELATED"/>
    <property type="match status" value="1"/>
</dbReference>
<evidence type="ECO:0000259" key="3">
    <source>
        <dbReference type="SMART" id="SM00829"/>
    </source>
</evidence>
<sequence>MVRLYRHGGPDQLVYETEAVRSPGVGEVLLRQEAIGVNFVDTYFRSGAFPLRAPPAVLGGEGAGVVEAVGPEVSLVAAGDCVGYYFSPGAYAAKRLIAAADLIPLPADIPAREAAALLANGLTAWGRLHRVYRVEPGSVVLVSGATGGVGSVLAPWAEHLGATVVALVSSPQRISAARALGLQHVVVAGTGELKKTIDKLGAGVDVFYDTVGRATFAEAVSVLRDGATLDLLGTASGPPELDTADLKRRGITPTQSPAAEYLPDRATLLTAAGDLFAAWHVGVFRNRPIRTYPLSETASAHRDLEARISEAAIVLLPEQ</sequence>
<evidence type="ECO:0000256" key="2">
    <source>
        <dbReference type="ARBA" id="ARBA00023002"/>
    </source>
</evidence>
<dbReference type="GO" id="GO:0070402">
    <property type="term" value="F:NADPH binding"/>
    <property type="evidence" value="ECO:0007669"/>
    <property type="project" value="TreeGrafter"/>
</dbReference>
<name>A0A7W9PKE1_9NOCA</name>
<evidence type="ECO:0000313" key="4">
    <source>
        <dbReference type="EMBL" id="MBB5917637.1"/>
    </source>
</evidence>
<dbReference type="InterPro" id="IPR013154">
    <property type="entry name" value="ADH-like_N"/>
</dbReference>
<keyword evidence="1" id="KW-0521">NADP</keyword>
<dbReference type="SMART" id="SM00829">
    <property type="entry name" value="PKS_ER"/>
    <property type="match status" value="1"/>
</dbReference>
<protein>
    <submittedName>
        <fullName evidence="4">NADPH2:quinone reductase</fullName>
        <ecNumber evidence="4">1.6.5.5</ecNumber>
    </submittedName>
</protein>
<keyword evidence="2 4" id="KW-0560">Oxidoreductase</keyword>
<dbReference type="Gene3D" id="3.40.50.720">
    <property type="entry name" value="NAD(P)-binding Rossmann-like Domain"/>
    <property type="match status" value="1"/>
</dbReference>
<dbReference type="Pfam" id="PF00107">
    <property type="entry name" value="ADH_zinc_N"/>
    <property type="match status" value="1"/>
</dbReference>
<dbReference type="Proteomes" id="UP000540412">
    <property type="component" value="Unassembled WGS sequence"/>
</dbReference>
<evidence type="ECO:0000256" key="1">
    <source>
        <dbReference type="ARBA" id="ARBA00022857"/>
    </source>
</evidence>
<dbReference type="InterPro" id="IPR036291">
    <property type="entry name" value="NAD(P)-bd_dom_sf"/>
</dbReference>
<dbReference type="PANTHER" id="PTHR48106">
    <property type="entry name" value="QUINONE OXIDOREDUCTASE PIG3-RELATED"/>
    <property type="match status" value="1"/>
</dbReference>
<dbReference type="SUPFAM" id="SSF51735">
    <property type="entry name" value="NAD(P)-binding Rossmann-fold domains"/>
    <property type="match status" value="1"/>
</dbReference>
<dbReference type="InterPro" id="IPR020843">
    <property type="entry name" value="ER"/>
</dbReference>
<dbReference type="SUPFAM" id="SSF50129">
    <property type="entry name" value="GroES-like"/>
    <property type="match status" value="1"/>
</dbReference>
<dbReference type="Gene3D" id="3.90.180.10">
    <property type="entry name" value="Medium-chain alcohol dehydrogenases, catalytic domain"/>
    <property type="match status" value="1"/>
</dbReference>
<proteinExistence type="predicted"/>
<feature type="domain" description="Enoyl reductase (ER)" evidence="3">
    <location>
        <begin position="8"/>
        <end position="315"/>
    </location>
</feature>
<reference evidence="4 5" key="1">
    <citation type="submission" date="2020-08" db="EMBL/GenBank/DDBJ databases">
        <title>Sequencing the genomes of 1000 actinobacteria strains.</title>
        <authorList>
            <person name="Klenk H.-P."/>
        </authorList>
    </citation>
    <scope>NUCLEOTIDE SEQUENCE [LARGE SCALE GENOMIC DNA]</scope>
    <source>
        <strain evidence="4 5">DSM 43582</strain>
    </source>
</reference>
<dbReference type="Pfam" id="PF08240">
    <property type="entry name" value="ADH_N"/>
    <property type="match status" value="1"/>
</dbReference>
<accession>A0A7W9PKE1</accession>
<keyword evidence="5" id="KW-1185">Reference proteome</keyword>
<dbReference type="EMBL" id="JACHIT010000002">
    <property type="protein sequence ID" value="MBB5917637.1"/>
    <property type="molecule type" value="Genomic_DNA"/>
</dbReference>
<organism evidence="4 5">
    <name type="scientific">Nocardia transvalensis</name>
    <dbReference type="NCBI Taxonomy" id="37333"/>
    <lineage>
        <taxon>Bacteria</taxon>
        <taxon>Bacillati</taxon>
        <taxon>Actinomycetota</taxon>
        <taxon>Actinomycetes</taxon>
        <taxon>Mycobacteriales</taxon>
        <taxon>Nocardiaceae</taxon>
        <taxon>Nocardia</taxon>
    </lineage>
</organism>
<dbReference type="GO" id="GO:0005829">
    <property type="term" value="C:cytosol"/>
    <property type="evidence" value="ECO:0007669"/>
    <property type="project" value="TreeGrafter"/>
</dbReference>
<dbReference type="GO" id="GO:0035925">
    <property type="term" value="F:mRNA 3'-UTR AU-rich region binding"/>
    <property type="evidence" value="ECO:0007669"/>
    <property type="project" value="TreeGrafter"/>
</dbReference>
<dbReference type="EC" id="1.6.5.5" evidence="4"/>